<proteinExistence type="predicted"/>
<dbReference type="OrthoDB" id="5483640at2"/>
<organism evidence="1 2">
    <name type="scientific">Lujinxingia vulgaris</name>
    <dbReference type="NCBI Taxonomy" id="2600176"/>
    <lineage>
        <taxon>Bacteria</taxon>
        <taxon>Deltaproteobacteria</taxon>
        <taxon>Bradymonadales</taxon>
        <taxon>Lujinxingiaceae</taxon>
        <taxon>Lujinxingia</taxon>
    </lineage>
</organism>
<dbReference type="EMBL" id="VOSM01000001">
    <property type="protein sequence ID" value="TXD39156.1"/>
    <property type="molecule type" value="Genomic_DNA"/>
</dbReference>
<dbReference type="AlphaFoldDB" id="A0A5C6XB60"/>
<keyword evidence="2" id="KW-1185">Reference proteome</keyword>
<reference evidence="1 2" key="1">
    <citation type="submission" date="2019-08" db="EMBL/GenBank/DDBJ databases">
        <title>Bradymonadales sp. TMQ4.</title>
        <authorList>
            <person name="Liang Q."/>
        </authorList>
    </citation>
    <scope>NUCLEOTIDE SEQUENCE [LARGE SCALE GENOMIC DNA]</scope>
    <source>
        <strain evidence="1 2">TMQ4</strain>
    </source>
</reference>
<protein>
    <submittedName>
        <fullName evidence="1">Uncharacterized protein</fullName>
    </submittedName>
</protein>
<dbReference type="RefSeq" id="WP_146979588.1">
    <property type="nucleotide sequence ID" value="NZ_VOSM01000001.1"/>
</dbReference>
<evidence type="ECO:0000313" key="1">
    <source>
        <dbReference type="EMBL" id="TXD39156.1"/>
    </source>
</evidence>
<evidence type="ECO:0000313" key="2">
    <source>
        <dbReference type="Proteomes" id="UP000321412"/>
    </source>
</evidence>
<comment type="caution">
    <text evidence="1">The sequence shown here is derived from an EMBL/GenBank/DDBJ whole genome shotgun (WGS) entry which is preliminary data.</text>
</comment>
<name>A0A5C6XB60_9DELT</name>
<gene>
    <name evidence="1" type="ORF">FRC98_01780</name>
</gene>
<accession>A0A5C6XB60</accession>
<sequence>MRSFDIIGGVVVVAWLAATAVFALGASEEAQAIGSGAFDLEEGVTFITLQQGDDDRGVIREERTRLVEGWLVETSAYATFAIMGQLQGVHLDSKVSLDDDLRLRSASGEVEAFGMHLRALAQYTGEAFDVTLYLDGEQERFTIPLEKPPELVGHAIPRLLASGELEPGATYAQDFIDPMTLAPTDLSLRYVGEETIRHFGEEVEVHRFVQAIGSQYLDVLVDGRGEVVQQGFPFRIRGSRLPEALATTYYRRAQEAFEEAPKERPDFLKGIDTGDLLTMASYLGGGQVEALTGAETTSELNLREVGLRGLDDRSELDLESPRQRVMLETDEELVIQVGPLNPHWAGEAWSEAPEVALFDTLPAAIEAMAQALATDDREQHRRALAGLCTLRDGARSVAWPKAGDDAQNAPSLEDRQNRLLAADAALPATQPQDCLAAVHLAAKSAGHDVRLAHGLNFGTEGFLGPRVWLVAIREDGTRYEIDPLRAGPLGADHLQIFLSPTLDVTRLFTLFEQAEVAGG</sequence>
<dbReference type="Proteomes" id="UP000321412">
    <property type="component" value="Unassembled WGS sequence"/>
</dbReference>